<gene>
    <name evidence="1" type="ORF">DXZ20_00440</name>
</gene>
<dbReference type="Gene3D" id="1.20.1600.10">
    <property type="entry name" value="Outer membrane efflux proteins (OEP)"/>
    <property type="match status" value="1"/>
</dbReference>
<organism evidence="1 2">
    <name type="scientific">Adonisia turfae CCMR0081</name>
    <dbReference type="NCBI Taxonomy" id="2292702"/>
    <lineage>
        <taxon>Bacteria</taxon>
        <taxon>Bacillati</taxon>
        <taxon>Cyanobacteriota</taxon>
        <taxon>Adonisia</taxon>
        <taxon>Adonisia turfae</taxon>
    </lineage>
</organism>
<dbReference type="SUPFAM" id="SSF56954">
    <property type="entry name" value="Outer membrane efflux proteins (OEP)"/>
    <property type="match status" value="1"/>
</dbReference>
<sequence length="202" mass="22945">MDCLETLTQRAINRSSEIKAINEQLELTAQRQDYAEARQWTNYLTLDPIRLVQNVLGGGDVQRRGLEIASLELDEADLIRQRENQAQQIADDVVGLVLSYEKLGREYELLHSRLQTHLLQVQVMEAQYRTGQGSTSRMLTMWQRTDDMKARCDEKRIGQAQDRRELEILTGADAETQIYPALIGVCGHGDTSTIPRATRDSA</sequence>
<evidence type="ECO:0000313" key="2">
    <source>
        <dbReference type="Proteomes" id="UP000481033"/>
    </source>
</evidence>
<dbReference type="EMBL" id="QXHD01000001">
    <property type="protein sequence ID" value="NEZ54197.1"/>
    <property type="molecule type" value="Genomic_DNA"/>
</dbReference>
<dbReference type="Proteomes" id="UP000481033">
    <property type="component" value="Unassembled WGS sequence"/>
</dbReference>
<keyword evidence="2" id="KW-1185">Reference proteome</keyword>
<proteinExistence type="predicted"/>
<dbReference type="AlphaFoldDB" id="A0A6M0RD16"/>
<comment type="caution">
    <text evidence="1">The sequence shown here is derived from an EMBL/GenBank/DDBJ whole genome shotgun (WGS) entry which is preliminary data.</text>
</comment>
<accession>A0A6M0RD16</accession>
<name>A0A6M0RD16_9CYAN</name>
<protein>
    <submittedName>
        <fullName evidence="1">Uncharacterized protein</fullName>
    </submittedName>
</protein>
<evidence type="ECO:0000313" key="1">
    <source>
        <dbReference type="EMBL" id="NEZ54197.1"/>
    </source>
</evidence>
<reference evidence="1 2" key="1">
    <citation type="journal article" date="2020" name="Microb. Ecol.">
        <title>Ecogenomics of the Marine Benthic Filamentous Cyanobacterium Adonisia.</title>
        <authorList>
            <person name="Walter J.M."/>
            <person name="Coutinho F.H."/>
            <person name="Leomil L."/>
            <person name="Hargreaves P.I."/>
            <person name="Campeao M.E."/>
            <person name="Vieira V.V."/>
            <person name="Silva B.S."/>
            <person name="Fistarol G.O."/>
            <person name="Salomon P.S."/>
            <person name="Sawabe T."/>
            <person name="Mino S."/>
            <person name="Hosokawa M."/>
            <person name="Miyashita H."/>
            <person name="Maruyama F."/>
            <person name="van Verk M.C."/>
            <person name="Dutilh B.E."/>
            <person name="Thompson C.C."/>
            <person name="Thompson F.L."/>
        </authorList>
    </citation>
    <scope>NUCLEOTIDE SEQUENCE [LARGE SCALE GENOMIC DNA]</scope>
    <source>
        <strain evidence="1 2">CCMR0081</strain>
    </source>
</reference>